<feature type="transmembrane region" description="Helical" evidence="6">
    <location>
        <begin position="129"/>
        <end position="148"/>
    </location>
</feature>
<dbReference type="GeneTree" id="ENSGT00940000163234"/>
<accession>A0A3Q2C6K1</accession>
<dbReference type="Proteomes" id="UP000265020">
    <property type="component" value="Unassembled WGS sequence"/>
</dbReference>
<dbReference type="PANTHER" id="PTHR11206">
    <property type="entry name" value="MULTIDRUG RESISTANCE PROTEIN"/>
    <property type="match status" value="1"/>
</dbReference>
<evidence type="ECO:0000256" key="4">
    <source>
        <dbReference type="ARBA" id="ARBA00022989"/>
    </source>
</evidence>
<feature type="transmembrane region" description="Helical" evidence="6">
    <location>
        <begin position="52"/>
        <end position="76"/>
    </location>
</feature>
<dbReference type="InterPro" id="IPR002528">
    <property type="entry name" value="MATE_fam"/>
</dbReference>
<feature type="transmembrane region" description="Helical" evidence="6">
    <location>
        <begin position="422"/>
        <end position="446"/>
    </location>
</feature>
<keyword evidence="3 6" id="KW-0812">Transmembrane</keyword>
<organism evidence="7 8">
    <name type="scientific">Cyprinodon variegatus</name>
    <name type="common">Sheepshead minnow</name>
    <dbReference type="NCBI Taxonomy" id="28743"/>
    <lineage>
        <taxon>Eukaryota</taxon>
        <taxon>Metazoa</taxon>
        <taxon>Chordata</taxon>
        <taxon>Craniata</taxon>
        <taxon>Vertebrata</taxon>
        <taxon>Euteleostomi</taxon>
        <taxon>Actinopterygii</taxon>
        <taxon>Neopterygii</taxon>
        <taxon>Teleostei</taxon>
        <taxon>Neoteleostei</taxon>
        <taxon>Acanthomorphata</taxon>
        <taxon>Ovalentaria</taxon>
        <taxon>Atherinomorphae</taxon>
        <taxon>Cyprinodontiformes</taxon>
        <taxon>Cyprinodontidae</taxon>
        <taxon>Cyprinodon</taxon>
    </lineage>
</organism>
<dbReference type="AlphaFoldDB" id="A0A3Q2C6K1"/>
<dbReference type="InterPro" id="IPR045069">
    <property type="entry name" value="MATE_euk"/>
</dbReference>
<feature type="transmembrane region" description="Helical" evidence="6">
    <location>
        <begin position="168"/>
        <end position="185"/>
    </location>
</feature>
<keyword evidence="4 6" id="KW-1133">Transmembrane helix</keyword>
<feature type="transmembrane region" description="Helical" evidence="6">
    <location>
        <begin position="88"/>
        <end position="108"/>
    </location>
</feature>
<protein>
    <recommendedName>
        <fullName evidence="6">Multidrug and toxin extrusion protein</fullName>
    </recommendedName>
</protein>
<dbReference type="GO" id="GO:0015297">
    <property type="term" value="F:antiporter activity"/>
    <property type="evidence" value="ECO:0007669"/>
    <property type="project" value="InterPro"/>
</dbReference>
<dbReference type="OMA" id="GQWAIGI"/>
<feature type="transmembrane region" description="Helical" evidence="6">
    <location>
        <begin position="272"/>
        <end position="291"/>
    </location>
</feature>
<sequence length="573" mass="62108">MDDLNKAAVTQTEGVKVDLKAAKADTSEGLGSCPRTTRCSLPQKYRDELVQLFKLAGPVVISQLMIFMISFVSMVFCGHLGKTELAGVSLSIAVVNVTGISIGTGLSLTCDTLISQTYGSGNLKRVGVILQRGVLILLLACFPCWAVLINTEPLLLAVKQSPEVARLSQLYVNVFMPALPAAFMYQLQGRYLQNQGIIWPQVVTGAIGNVLNAIINYVFLFPLDLGVAGSAAANAISQYVLAVVLYTYICLKGLHKATWGGWSLDCLQEWGSFIQLAIPSMLMLCLEWWLFEVGAFLAGVISEVELGANSIIYELAVVAYMFPLGFSAAASVRVGNALGAGDIQQAKLSCKVPIVCASKSIIACIVSAVLATCKDVIGYIFTSDEDILRRVAEIMVVFCFTHLCDAVAGVTGGVVRGAGKQLVGALCNLVGYYFMGFPIGVSLMFAAKMGILGFWTGLTVCVLMQSTFFLIFLSKLDWEKAAQEVRIYLPSAQLFRWFVYLFIKAINKEWMNRLTITILTTAASFLSKATTTTVGDLLSVKQLVLRRGLAVLIMFIVLAVGILVSRFFTNMFK</sequence>
<feature type="transmembrane region" description="Helical" evidence="6">
    <location>
        <begin position="391"/>
        <end position="415"/>
    </location>
</feature>
<dbReference type="Pfam" id="PF01554">
    <property type="entry name" value="MatE"/>
    <property type="match status" value="2"/>
</dbReference>
<dbReference type="Ensembl" id="ENSCVAT00000015446.1">
    <property type="protein sequence ID" value="ENSCVAP00000000213.1"/>
    <property type="gene ID" value="ENSCVAG00000001101.1"/>
</dbReference>
<evidence type="ECO:0000256" key="6">
    <source>
        <dbReference type="RuleBase" id="RU004914"/>
    </source>
</evidence>
<dbReference type="GO" id="GO:0042910">
    <property type="term" value="F:xenobiotic transmembrane transporter activity"/>
    <property type="evidence" value="ECO:0007669"/>
    <property type="project" value="InterPro"/>
</dbReference>
<proteinExistence type="inferred from homology"/>
<reference evidence="7" key="1">
    <citation type="submission" date="2025-08" db="UniProtKB">
        <authorList>
            <consortium name="Ensembl"/>
        </authorList>
    </citation>
    <scope>IDENTIFICATION</scope>
</reference>
<evidence type="ECO:0000256" key="5">
    <source>
        <dbReference type="ARBA" id="ARBA00023136"/>
    </source>
</evidence>
<reference evidence="7" key="2">
    <citation type="submission" date="2025-09" db="UniProtKB">
        <authorList>
            <consortium name="Ensembl"/>
        </authorList>
    </citation>
    <scope>IDENTIFICATION</scope>
</reference>
<evidence type="ECO:0000313" key="8">
    <source>
        <dbReference type="Proteomes" id="UP000265020"/>
    </source>
</evidence>
<evidence type="ECO:0000313" key="7">
    <source>
        <dbReference type="Ensembl" id="ENSCVAP00000000213.1"/>
    </source>
</evidence>
<feature type="transmembrane region" description="Helical" evidence="6">
    <location>
        <begin position="452"/>
        <end position="473"/>
    </location>
</feature>
<evidence type="ECO:0000256" key="1">
    <source>
        <dbReference type="ARBA" id="ARBA00004141"/>
    </source>
</evidence>
<name>A0A3Q2C6K1_CYPVA</name>
<dbReference type="NCBIfam" id="TIGR00797">
    <property type="entry name" value="matE"/>
    <property type="match status" value="1"/>
</dbReference>
<comment type="subcellular location">
    <subcellularLocation>
        <location evidence="1">Membrane</location>
        <topology evidence="1">Multi-pass membrane protein</topology>
    </subcellularLocation>
</comment>
<comment type="similarity">
    <text evidence="2 6">Belongs to the multi antimicrobial extrusion (MATE) (TC 2.A.66.1) family.</text>
</comment>
<keyword evidence="8" id="KW-1185">Reference proteome</keyword>
<dbReference type="STRING" id="28743.ENSCVAP00000000213"/>
<dbReference type="GO" id="GO:1990961">
    <property type="term" value="P:xenobiotic detoxification by transmembrane export across the plasma membrane"/>
    <property type="evidence" value="ECO:0007669"/>
    <property type="project" value="InterPro"/>
</dbReference>
<dbReference type="CDD" id="cd13132">
    <property type="entry name" value="MATE_eukaryotic"/>
    <property type="match status" value="1"/>
</dbReference>
<feature type="transmembrane region" description="Helical" evidence="6">
    <location>
        <begin position="231"/>
        <end position="251"/>
    </location>
</feature>
<feature type="transmembrane region" description="Helical" evidence="6">
    <location>
        <begin position="548"/>
        <end position="568"/>
    </location>
</feature>
<keyword evidence="5 6" id="KW-0472">Membrane</keyword>
<evidence type="ECO:0000256" key="3">
    <source>
        <dbReference type="ARBA" id="ARBA00022692"/>
    </source>
</evidence>
<feature type="transmembrane region" description="Helical" evidence="6">
    <location>
        <begin position="197"/>
        <end position="219"/>
    </location>
</feature>
<evidence type="ECO:0000256" key="2">
    <source>
        <dbReference type="ARBA" id="ARBA00010199"/>
    </source>
</evidence>
<dbReference type="GO" id="GO:0016020">
    <property type="term" value="C:membrane"/>
    <property type="evidence" value="ECO:0007669"/>
    <property type="project" value="UniProtKB-SubCell"/>
</dbReference>